<sequence length="81" mass="9003">MLLHRMSEELQPRKTSGIVCWWDHPLQSARASPHAPSATGSESSTDGKRWDPGSPGAHPGSWTRTSCRSCWVFPCRKPWSG</sequence>
<evidence type="ECO:0000256" key="1">
    <source>
        <dbReference type="SAM" id="MobiDB-lite"/>
    </source>
</evidence>
<name>A0A812TAQ5_SYMPI</name>
<protein>
    <submittedName>
        <fullName evidence="2">Uncharacterized protein</fullName>
    </submittedName>
</protein>
<feature type="region of interest" description="Disordered" evidence="1">
    <location>
        <begin position="29"/>
        <end position="65"/>
    </location>
</feature>
<reference evidence="2" key="1">
    <citation type="submission" date="2021-02" db="EMBL/GenBank/DDBJ databases">
        <authorList>
            <person name="Dougan E. K."/>
            <person name="Rhodes N."/>
            <person name="Thang M."/>
            <person name="Chan C."/>
        </authorList>
    </citation>
    <scope>NUCLEOTIDE SEQUENCE</scope>
</reference>
<gene>
    <name evidence="2" type="ORF">SPIL2461_LOCUS13500</name>
</gene>
<dbReference type="EMBL" id="CAJNIZ010029557">
    <property type="protein sequence ID" value="CAE7516901.1"/>
    <property type="molecule type" value="Genomic_DNA"/>
</dbReference>
<accession>A0A812TAQ5</accession>
<dbReference type="AlphaFoldDB" id="A0A812TAQ5"/>
<proteinExistence type="predicted"/>
<comment type="caution">
    <text evidence="2">The sequence shown here is derived from an EMBL/GenBank/DDBJ whole genome shotgun (WGS) entry which is preliminary data.</text>
</comment>
<dbReference type="Proteomes" id="UP000649617">
    <property type="component" value="Unassembled WGS sequence"/>
</dbReference>
<evidence type="ECO:0000313" key="3">
    <source>
        <dbReference type="Proteomes" id="UP000649617"/>
    </source>
</evidence>
<keyword evidence="3" id="KW-1185">Reference proteome</keyword>
<organism evidence="2 3">
    <name type="scientific">Symbiodinium pilosum</name>
    <name type="common">Dinoflagellate</name>
    <dbReference type="NCBI Taxonomy" id="2952"/>
    <lineage>
        <taxon>Eukaryota</taxon>
        <taxon>Sar</taxon>
        <taxon>Alveolata</taxon>
        <taxon>Dinophyceae</taxon>
        <taxon>Suessiales</taxon>
        <taxon>Symbiodiniaceae</taxon>
        <taxon>Symbiodinium</taxon>
    </lineage>
</organism>
<evidence type="ECO:0000313" key="2">
    <source>
        <dbReference type="EMBL" id="CAE7516901.1"/>
    </source>
</evidence>